<dbReference type="Gene3D" id="2.120.10.30">
    <property type="entry name" value="TolB, C-terminal domain"/>
    <property type="match status" value="1"/>
</dbReference>
<protein>
    <submittedName>
        <fullName evidence="2">Multisubunit Na+/H+ antiporter MnhE subunit</fullName>
    </submittedName>
</protein>
<dbReference type="SUPFAM" id="SSF63825">
    <property type="entry name" value="YWTD domain"/>
    <property type="match status" value="1"/>
</dbReference>
<keyword evidence="1" id="KW-0732">Signal</keyword>
<dbReference type="InterPro" id="IPR011042">
    <property type="entry name" value="6-blade_b-propeller_TolB-like"/>
</dbReference>
<reference evidence="2 3" key="1">
    <citation type="submission" date="2019-06" db="EMBL/GenBank/DDBJ databases">
        <title>Spirosoma utsteinense sp. nov. isolated from Antarctic ice-free soils.</title>
        <authorList>
            <person name="Tahon G."/>
        </authorList>
    </citation>
    <scope>NUCLEOTIDE SEQUENCE [LARGE SCALE GENOMIC DNA]</scope>
    <source>
        <strain evidence="2 3">LMG 31447</strain>
    </source>
</reference>
<dbReference type="RefSeq" id="WP_186740731.1">
    <property type="nucleotide sequence ID" value="NZ_VFIA01000043.1"/>
</dbReference>
<feature type="chain" id="PRO_5046775236" evidence="1">
    <location>
        <begin position="34"/>
        <end position="191"/>
    </location>
</feature>
<feature type="non-terminal residue" evidence="2">
    <location>
        <position position="191"/>
    </location>
</feature>
<comment type="caution">
    <text evidence="2">The sequence shown here is derived from an EMBL/GenBank/DDBJ whole genome shotgun (WGS) entry which is preliminary data.</text>
</comment>
<gene>
    <name evidence="2" type="ORF">FH603_4854</name>
</gene>
<keyword evidence="3" id="KW-1185">Reference proteome</keyword>
<dbReference type="Proteomes" id="UP000700732">
    <property type="component" value="Unassembled WGS sequence"/>
</dbReference>
<accession>A0ABR6WCR1</accession>
<evidence type="ECO:0000313" key="2">
    <source>
        <dbReference type="EMBL" id="MBC3794327.1"/>
    </source>
</evidence>
<evidence type="ECO:0000256" key="1">
    <source>
        <dbReference type="SAM" id="SignalP"/>
    </source>
</evidence>
<organism evidence="2 3">
    <name type="scientific">Spirosoma utsteinense</name>
    <dbReference type="NCBI Taxonomy" id="2585773"/>
    <lineage>
        <taxon>Bacteria</taxon>
        <taxon>Pseudomonadati</taxon>
        <taxon>Bacteroidota</taxon>
        <taxon>Cytophagia</taxon>
        <taxon>Cytophagales</taxon>
        <taxon>Cytophagaceae</taxon>
        <taxon>Spirosoma</taxon>
    </lineage>
</organism>
<feature type="signal peptide" evidence="1">
    <location>
        <begin position="1"/>
        <end position="33"/>
    </location>
</feature>
<evidence type="ECO:0000313" key="3">
    <source>
        <dbReference type="Proteomes" id="UP000700732"/>
    </source>
</evidence>
<sequence length="191" mass="20079">MNNSLPFVHKRASTLLTVLICGLLSLLSSVAQAQLYYLMNDGAATTTLDELRRTPLSAASETTLTNNVVDSPGTLAVDLANNRILVASVRNNLPRIAAISLSAPYTVTTFLTPAPVNGATSSTLAGIAIDNVNGYLYYLMNDGAATTTLDQLRRTPLSAASETTLTNNVVDSPGTLAVDLANNRILVASVR</sequence>
<name>A0ABR6WCR1_9BACT</name>
<dbReference type="EMBL" id="VFIA01000043">
    <property type="protein sequence ID" value="MBC3794327.1"/>
    <property type="molecule type" value="Genomic_DNA"/>
</dbReference>
<proteinExistence type="predicted"/>